<protein>
    <submittedName>
        <fullName evidence="1">Uncharacterized protein</fullName>
    </submittedName>
</protein>
<proteinExistence type="predicted"/>
<dbReference type="EMBL" id="CP000712">
    <property type="protein sequence ID" value="ABQ76362.1"/>
    <property type="molecule type" value="Genomic_DNA"/>
</dbReference>
<name>A5VWV2_PSEP1</name>
<dbReference type="KEGG" id="ppf:Pput_0187"/>
<sequence length="105" mass="11282">MLSCIQYSQAISHDREASICALVRHVFDLRQIAACGLRSVESLVCLERASAPGSGWLSTSAWPHSGKVCAYSAISVRAFDSDLDIDASNADIAEGGQSRRMIYGC</sequence>
<gene>
    <name evidence="1" type="ordered locus">Pput_0187</name>
</gene>
<accession>A5VWV2</accession>
<evidence type="ECO:0000313" key="1">
    <source>
        <dbReference type="EMBL" id="ABQ76362.1"/>
    </source>
</evidence>
<dbReference type="HOGENOM" id="CLU_2234223_0_0_6"/>
<reference evidence="1" key="1">
    <citation type="submission" date="2007-05" db="EMBL/GenBank/DDBJ databases">
        <title>Complete sequence of Pseudomonas putida F1.</title>
        <authorList>
            <consortium name="US DOE Joint Genome Institute"/>
            <person name="Copeland A."/>
            <person name="Lucas S."/>
            <person name="Lapidus A."/>
            <person name="Barry K."/>
            <person name="Detter J.C."/>
            <person name="Glavina del Rio T."/>
            <person name="Hammon N."/>
            <person name="Israni S."/>
            <person name="Dalin E."/>
            <person name="Tice H."/>
            <person name="Pitluck S."/>
            <person name="Chain P."/>
            <person name="Malfatti S."/>
            <person name="Shin M."/>
            <person name="Vergez L."/>
            <person name="Schmutz J."/>
            <person name="Larimer F."/>
            <person name="Land M."/>
            <person name="Hauser L."/>
            <person name="Kyrpides N."/>
            <person name="Lykidis A."/>
            <person name="Parales R."/>
            <person name="Richardson P."/>
        </authorList>
    </citation>
    <scope>NUCLEOTIDE SEQUENCE [LARGE SCALE GENOMIC DNA]</scope>
    <source>
        <strain evidence="1">F1</strain>
    </source>
</reference>
<organism evidence="1">
    <name type="scientific">Pseudomonas putida (strain ATCC 700007 / DSM 6899 / JCM 31910 / BCRC 17059 / LMG 24140 / F1)</name>
    <dbReference type="NCBI Taxonomy" id="351746"/>
    <lineage>
        <taxon>Bacteria</taxon>
        <taxon>Pseudomonadati</taxon>
        <taxon>Pseudomonadota</taxon>
        <taxon>Gammaproteobacteria</taxon>
        <taxon>Pseudomonadales</taxon>
        <taxon>Pseudomonadaceae</taxon>
        <taxon>Pseudomonas</taxon>
    </lineage>
</organism>
<dbReference type="AlphaFoldDB" id="A5VWV2"/>